<evidence type="ECO:0000259" key="4">
    <source>
        <dbReference type="PROSITE" id="PS50977"/>
    </source>
</evidence>
<feature type="domain" description="HTH tetR-type" evidence="4">
    <location>
        <begin position="211"/>
        <end position="272"/>
    </location>
</feature>
<keyword evidence="2 3" id="KW-0238">DNA-binding</keyword>
<evidence type="ECO:0000313" key="6">
    <source>
        <dbReference type="Proteomes" id="UP000002878"/>
    </source>
</evidence>
<dbReference type="PANTHER" id="PTHR43479">
    <property type="entry name" value="ACREF/ENVCD OPERON REPRESSOR-RELATED"/>
    <property type="match status" value="1"/>
</dbReference>
<feature type="DNA-binding region" description="H-T-H motif" evidence="3">
    <location>
        <begin position="32"/>
        <end position="51"/>
    </location>
</feature>
<dbReference type="AlphaFoldDB" id="I2CC39"/>
<feature type="DNA-binding region" description="H-T-H motif" evidence="3">
    <location>
        <begin position="235"/>
        <end position="254"/>
    </location>
</feature>
<dbReference type="PATRIC" id="fig|1126211.3.peg.4165"/>
<dbReference type="Gene3D" id="1.10.357.10">
    <property type="entry name" value="Tetracycline Repressor, domain 2"/>
    <property type="match status" value="2"/>
</dbReference>
<dbReference type="KEGG" id="bqy:MUS_4380"/>
<evidence type="ECO:0000256" key="1">
    <source>
        <dbReference type="ARBA" id="ARBA00022491"/>
    </source>
</evidence>
<dbReference type="Proteomes" id="UP000002878">
    <property type="component" value="Chromosome"/>
</dbReference>
<accession>I2CC39</accession>
<dbReference type="InterPro" id="IPR001647">
    <property type="entry name" value="HTH_TetR"/>
</dbReference>
<keyword evidence="1" id="KW-0678">Repressor</keyword>
<dbReference type="InterPro" id="IPR050624">
    <property type="entry name" value="HTH-type_Tx_Regulator"/>
</dbReference>
<organism evidence="5 6">
    <name type="scientific">Bacillus amyloliquefaciens (strain Y2)</name>
    <name type="common">Bacillus amyloliquefaciens subsp. plantarum (strain B9601-Y2)</name>
    <dbReference type="NCBI Taxonomy" id="1155777"/>
    <lineage>
        <taxon>Bacteria</taxon>
        <taxon>Bacillati</taxon>
        <taxon>Bacillota</taxon>
        <taxon>Bacilli</taxon>
        <taxon>Bacillales</taxon>
        <taxon>Bacillaceae</taxon>
        <taxon>Bacillus</taxon>
        <taxon>Bacillus amyloliquefaciens group</taxon>
    </lineage>
</organism>
<evidence type="ECO:0000256" key="3">
    <source>
        <dbReference type="PROSITE-ProRule" id="PRU00335"/>
    </source>
</evidence>
<reference evidence="5 6" key="1">
    <citation type="journal article" date="2012" name="J. Biotechnol.">
        <title>Genome sequence of the plant growth promoting strain Bacillus amyloliquefaciens subsp. plantarum B9601-Y2 and expression of mersacidin and other secondary metabolites.</title>
        <authorList>
            <person name="He P."/>
            <person name="Hao K."/>
            <person name="Blom J."/>
            <person name="Ruckert C."/>
            <person name="Vater J."/>
            <person name="Mao Z."/>
            <person name="Wu Y."/>
            <person name="Hou M."/>
            <person name="He P."/>
            <person name="He Y."/>
            <person name="Borriss R."/>
        </authorList>
    </citation>
    <scope>NUCLEOTIDE SEQUENCE [LARGE SCALE GENOMIC DNA]</scope>
    <source>
        <strain evidence="5">Y2</strain>
    </source>
</reference>
<sequence length="391" mass="45454">MKGVSLMPDSVTTDIKQALLAMLGERDIRRVTMKDIAERSHVSRGTLYLYYEDKYAILEDIEEEMKDGLSEALYDSLKNKDVLHLHGGWQKVHPTLSFVDRHREFFQTMMDRHKMPYFHFHAFLKDVFRHDVLLSPVNADFSPTEQDMYIHYRALYTYAIVLYWLNEEPGASPEAISGQVWDLISQKRFYWLFGRRVPEQEEKKPADRRVTRTRQALQEAMIGLMAEKKEYAAITISDIARQSNLRRATFYDHYANKEALLKTIIHQSCRDLIGLLTVKGEPADCSMEEAEAALVRLFSALSDGLPLVHFLREGSGVPDVIPEMFRALQSFYLHQPLHIQAGKKLYAYYVASMLVGLIQYRLHEGKDHAPDMLAREFLQFLDVKKYRVILL</sequence>
<protein>
    <recommendedName>
        <fullName evidence="4">HTH tetR-type domain-containing protein</fullName>
    </recommendedName>
</protein>
<dbReference type="PANTHER" id="PTHR43479:SF7">
    <property type="entry name" value="TETR-FAMILY TRANSCRIPTIONAL REGULATOR"/>
    <property type="match status" value="1"/>
</dbReference>
<gene>
    <name evidence="5" type="ORF">MUS_4380</name>
</gene>
<dbReference type="PROSITE" id="PS50977">
    <property type="entry name" value="HTH_TETR_2"/>
    <property type="match status" value="2"/>
</dbReference>
<dbReference type="InterPro" id="IPR009057">
    <property type="entry name" value="Homeodomain-like_sf"/>
</dbReference>
<dbReference type="GO" id="GO:0003677">
    <property type="term" value="F:DNA binding"/>
    <property type="evidence" value="ECO:0007669"/>
    <property type="project" value="UniProtKB-UniRule"/>
</dbReference>
<dbReference type="SUPFAM" id="SSF46689">
    <property type="entry name" value="Homeodomain-like"/>
    <property type="match status" value="2"/>
</dbReference>
<dbReference type="Pfam" id="PF00440">
    <property type="entry name" value="TetR_N"/>
    <property type="match status" value="2"/>
</dbReference>
<dbReference type="HOGENOM" id="CLU_716978_0_0_9"/>
<dbReference type="EMBL" id="CP003332">
    <property type="protein sequence ID" value="AFJ64213.1"/>
    <property type="molecule type" value="Genomic_DNA"/>
</dbReference>
<name>I2CC39_BACAY</name>
<evidence type="ECO:0000256" key="2">
    <source>
        <dbReference type="ARBA" id="ARBA00023125"/>
    </source>
</evidence>
<evidence type="ECO:0000313" key="5">
    <source>
        <dbReference type="EMBL" id="AFJ64213.1"/>
    </source>
</evidence>
<feature type="domain" description="HTH tetR-type" evidence="4">
    <location>
        <begin position="9"/>
        <end position="69"/>
    </location>
</feature>
<proteinExistence type="predicted"/>